<evidence type="ECO:0000256" key="4">
    <source>
        <dbReference type="ARBA" id="ARBA00022840"/>
    </source>
</evidence>
<dbReference type="PROSITE" id="PS51194">
    <property type="entry name" value="HELICASE_CTER"/>
    <property type="match status" value="1"/>
</dbReference>
<dbReference type="PROSITE" id="PS51192">
    <property type="entry name" value="HELICASE_ATP_BIND_1"/>
    <property type="match status" value="1"/>
</dbReference>
<keyword evidence="2" id="KW-0378">Hydrolase</keyword>
<dbReference type="InterPro" id="IPR025202">
    <property type="entry name" value="PLD-like_dom"/>
</dbReference>
<feature type="domain" description="Helicase ATP-binding" evidence="5">
    <location>
        <begin position="270"/>
        <end position="440"/>
    </location>
</feature>
<dbReference type="SMART" id="SM00487">
    <property type="entry name" value="DEXDc"/>
    <property type="match status" value="1"/>
</dbReference>
<evidence type="ECO:0000313" key="7">
    <source>
        <dbReference type="EMBL" id="DAE10890.1"/>
    </source>
</evidence>
<keyword evidence="3" id="KW-0347">Helicase</keyword>
<proteinExistence type="predicted"/>
<dbReference type="InterPro" id="IPR027417">
    <property type="entry name" value="P-loop_NTPase"/>
</dbReference>
<dbReference type="GO" id="GO:0005524">
    <property type="term" value="F:ATP binding"/>
    <property type="evidence" value="ECO:0007669"/>
    <property type="project" value="UniProtKB-KW"/>
</dbReference>
<name>A0A8S5PVG8_9CAUD</name>
<dbReference type="EMBL" id="BK015522">
    <property type="protein sequence ID" value="DAE10890.1"/>
    <property type="molecule type" value="Genomic_DNA"/>
</dbReference>
<organism evidence="7">
    <name type="scientific">Siphoviridae sp. ctg0K17</name>
    <dbReference type="NCBI Taxonomy" id="2825600"/>
    <lineage>
        <taxon>Viruses</taxon>
        <taxon>Duplodnaviria</taxon>
        <taxon>Heunggongvirae</taxon>
        <taxon>Uroviricota</taxon>
        <taxon>Caudoviricetes</taxon>
    </lineage>
</organism>
<dbReference type="GO" id="GO:0003677">
    <property type="term" value="F:DNA binding"/>
    <property type="evidence" value="ECO:0007669"/>
    <property type="project" value="InterPro"/>
</dbReference>
<dbReference type="InterPro" id="IPR050615">
    <property type="entry name" value="ATP-dep_DNA_Helicase"/>
</dbReference>
<dbReference type="Gene3D" id="3.40.50.300">
    <property type="entry name" value="P-loop containing nucleotide triphosphate hydrolases"/>
    <property type="match status" value="2"/>
</dbReference>
<evidence type="ECO:0000256" key="3">
    <source>
        <dbReference type="ARBA" id="ARBA00022806"/>
    </source>
</evidence>
<accession>A0A8S5PVG8</accession>
<dbReference type="PANTHER" id="PTHR11274">
    <property type="entry name" value="RAD25/XP-B DNA REPAIR HELICASE"/>
    <property type="match status" value="1"/>
</dbReference>
<dbReference type="GO" id="GO:0016787">
    <property type="term" value="F:hydrolase activity"/>
    <property type="evidence" value="ECO:0007669"/>
    <property type="project" value="UniProtKB-KW"/>
</dbReference>
<dbReference type="InterPro" id="IPR014001">
    <property type="entry name" value="Helicase_ATP-bd"/>
</dbReference>
<dbReference type="Pfam" id="PF00271">
    <property type="entry name" value="Helicase_C"/>
    <property type="match status" value="1"/>
</dbReference>
<protein>
    <submittedName>
        <fullName evidence="7">Chromatin remodeling complex ATPase</fullName>
    </submittedName>
</protein>
<dbReference type="SUPFAM" id="SSF52540">
    <property type="entry name" value="P-loop containing nucleoside triphosphate hydrolases"/>
    <property type="match status" value="1"/>
</dbReference>
<keyword evidence="1" id="KW-0547">Nucleotide-binding</keyword>
<evidence type="ECO:0000259" key="5">
    <source>
        <dbReference type="PROSITE" id="PS51192"/>
    </source>
</evidence>
<dbReference type="Pfam" id="PF04851">
    <property type="entry name" value="ResIII"/>
    <property type="match status" value="1"/>
</dbReference>
<dbReference type="Gene3D" id="3.30.870.10">
    <property type="entry name" value="Endonuclease Chain A"/>
    <property type="match status" value="1"/>
</dbReference>
<dbReference type="InterPro" id="IPR001650">
    <property type="entry name" value="Helicase_C-like"/>
</dbReference>
<evidence type="ECO:0000259" key="6">
    <source>
        <dbReference type="PROSITE" id="PS51194"/>
    </source>
</evidence>
<dbReference type="CDD" id="cd17926">
    <property type="entry name" value="DEXHc_RE"/>
    <property type="match status" value="1"/>
</dbReference>
<evidence type="ECO:0000256" key="1">
    <source>
        <dbReference type="ARBA" id="ARBA00022741"/>
    </source>
</evidence>
<dbReference type="GO" id="GO:0004386">
    <property type="term" value="F:helicase activity"/>
    <property type="evidence" value="ECO:0007669"/>
    <property type="project" value="UniProtKB-KW"/>
</dbReference>
<dbReference type="Pfam" id="PF13091">
    <property type="entry name" value="PLDc_2"/>
    <property type="match status" value="1"/>
</dbReference>
<dbReference type="InterPro" id="IPR006935">
    <property type="entry name" value="Helicase/UvrB_N"/>
</dbReference>
<reference evidence="7" key="1">
    <citation type="journal article" date="2021" name="Proc. Natl. Acad. Sci. U.S.A.">
        <title>A Catalog of Tens of Thousands of Viruses from Human Metagenomes Reveals Hidden Associations with Chronic Diseases.</title>
        <authorList>
            <person name="Tisza M.J."/>
            <person name="Buck C.B."/>
        </authorList>
    </citation>
    <scope>NUCLEOTIDE SEQUENCE</scope>
    <source>
        <strain evidence="7">Ctg0K17</strain>
    </source>
</reference>
<sequence>MSFADIEIKKSYKTNSSNIVQDFYLPVLSEAVLYKRAVGFFTSGALIELSKGISGLIKKDGKMRFIVSPKLTEEDIEAIQKGYDDREIVTKALDREFIEPQDSSDKERLGWLAYLISNCFLEIKVAFTLDYGSGMYHEKKGIVYDSDGNRIAFIGSMNETANAFYNNYESIAVFNSLDHNDIERIQDFDNDFDSLWESHEKKIKVIEFPKVIKDRLQAYKAPDSEYMADRLAALDEEEIQRYNSCASVPKGIPCIPPDVKLHDYQIDAINSWAVRGYRGIFDMATGTGKTYTGLGAVTALYQHTERLAIIIVAPYQHLVDQWVEDIEKFNMRPIIGHSASVQKDWKRRLADDIIDFNIGVIPTFCFVTTNATFSSDFVQNQIHSLGKDTLLVVDEAHNFGAYNLSRKLNENIQYRLALSATLERHGDEEGTQALYDYFGEKCIEYDLQRAIKEDKLTPYYYYPCVVHLTEEELKRYRELSAKLKKQCHVDSSGKVTMSEQGKKIAIERARLIAGAENKVYLLKKIISEKYLKDTHMLIYCGAARNYNPSLDSSETDEEGERQIVSVSKMLGNELGMKVTHFTSAESAQERSRIKTQFANADPYQAIVAIKCLDEGVNIPSIKTAFILASSTNPKEYIQRRGRVLRKYKGKKFAVIYDFVTLPTAIDDVQYGSDGSNFDLSLVKREMVRMKEFGEISMNPADTDKLISELSDAYGMDIIDLDEGVYDYE</sequence>
<dbReference type="SUPFAM" id="SSF56024">
    <property type="entry name" value="Phospholipase D/nuclease"/>
    <property type="match status" value="1"/>
</dbReference>
<dbReference type="SMART" id="SM00490">
    <property type="entry name" value="HELICc"/>
    <property type="match status" value="1"/>
</dbReference>
<dbReference type="PANTHER" id="PTHR11274:SF0">
    <property type="entry name" value="GENERAL TRANSCRIPTION AND DNA REPAIR FACTOR IIH HELICASE SUBUNIT XPB"/>
    <property type="match status" value="1"/>
</dbReference>
<dbReference type="CDD" id="cd09179">
    <property type="entry name" value="PLDc_N_DEXD_a"/>
    <property type="match status" value="1"/>
</dbReference>
<keyword evidence="4" id="KW-0067">ATP-binding</keyword>
<feature type="domain" description="Helicase C-terminal" evidence="6">
    <location>
        <begin position="517"/>
        <end position="690"/>
    </location>
</feature>
<evidence type="ECO:0000256" key="2">
    <source>
        <dbReference type="ARBA" id="ARBA00022801"/>
    </source>
</evidence>